<sequence length="464" mass="51574">MEIVGYIAVINLLCWAMCFAFVVSMRMPVYHPIFLYLIYHFLGYVIRPFNVFLIGKSFLWNTIGLIPSDGTLWLTCLNINCALFAVVVLPALVEPRNLRELKIPPTRFVISDKVRFFSVLIVLVALGLYSTHVAYGSAGVDSVQSFDVQVDANGGQRLVGVSGYMMAFAEFIPAALLILILAYGMTPTMVAATGSFVLLRILVGAQRLSFVIVVVSALTIGLMRRGRRSFAVKTILIGFILVLLFDVVGSDRLAARKILTGDTSVAEIVNHYEQARSAGAGTSDFQEFDVSSAIYELVPDRTGFNWGTQYLRLLTWPIPRGIWPSKPTTTQRINLLKYGNFFALTWSLHADLYSIFGFPSLVGGMFIVGLFLYRFHNRVIYTANPKLFASYWIFNGYISTLFRDGGVPMAYFFGFSFVAIYILVKAGKIRMARIALPAPNRDKVRQGGAGSTARLSIQTLSDRP</sequence>
<dbReference type="Proteomes" id="UP000185151">
    <property type="component" value="Unassembled WGS sequence"/>
</dbReference>
<feature type="transmembrane region" description="Helical" evidence="1">
    <location>
        <begin position="114"/>
        <end position="135"/>
    </location>
</feature>
<evidence type="ECO:0000256" key="1">
    <source>
        <dbReference type="SAM" id="Phobius"/>
    </source>
</evidence>
<feature type="transmembrane region" description="Helical" evidence="1">
    <location>
        <begin position="197"/>
        <end position="218"/>
    </location>
</feature>
<evidence type="ECO:0000313" key="3">
    <source>
        <dbReference type="Proteomes" id="UP000185151"/>
    </source>
</evidence>
<keyword evidence="3" id="KW-1185">Reference proteome</keyword>
<organism evidence="2 3">
    <name type="scientific">Paraburkholderia phenazinium</name>
    <dbReference type="NCBI Taxonomy" id="60549"/>
    <lineage>
        <taxon>Bacteria</taxon>
        <taxon>Pseudomonadati</taxon>
        <taxon>Pseudomonadota</taxon>
        <taxon>Betaproteobacteria</taxon>
        <taxon>Burkholderiales</taxon>
        <taxon>Burkholderiaceae</taxon>
        <taxon>Paraburkholderia</taxon>
    </lineage>
</organism>
<feature type="transmembrane region" description="Helical" evidence="1">
    <location>
        <begin position="230"/>
        <end position="248"/>
    </location>
</feature>
<feature type="transmembrane region" description="Helical" evidence="1">
    <location>
        <begin position="352"/>
        <end position="373"/>
    </location>
</feature>
<keyword evidence="1" id="KW-0812">Transmembrane</keyword>
<proteinExistence type="predicted"/>
<dbReference type="AlphaFoldDB" id="A0A1N6G8K1"/>
<dbReference type="RefSeq" id="WP_143788243.1">
    <property type="nucleotide sequence ID" value="NZ_FSRU01000001.1"/>
</dbReference>
<reference evidence="2 3" key="1">
    <citation type="submission" date="2016-11" db="EMBL/GenBank/DDBJ databases">
        <authorList>
            <person name="Jaros S."/>
            <person name="Januszkiewicz K."/>
            <person name="Wedrychowicz H."/>
        </authorList>
    </citation>
    <scope>NUCLEOTIDE SEQUENCE [LARGE SCALE GENOMIC DNA]</scope>
    <source>
        <strain evidence="2 3">GAS95</strain>
    </source>
</reference>
<dbReference type="OrthoDB" id="966190at2"/>
<feature type="transmembrane region" description="Helical" evidence="1">
    <location>
        <begin position="37"/>
        <end position="60"/>
    </location>
</feature>
<accession>A0A1N6G8K1</accession>
<keyword evidence="1" id="KW-1133">Transmembrane helix</keyword>
<name>A0A1N6G8K1_9BURK</name>
<dbReference type="EMBL" id="FSRU01000001">
    <property type="protein sequence ID" value="SIO03855.1"/>
    <property type="molecule type" value="Genomic_DNA"/>
</dbReference>
<evidence type="ECO:0008006" key="4">
    <source>
        <dbReference type="Google" id="ProtNLM"/>
    </source>
</evidence>
<feature type="transmembrane region" description="Helical" evidence="1">
    <location>
        <begin position="72"/>
        <end position="93"/>
    </location>
</feature>
<feature type="transmembrane region" description="Helical" evidence="1">
    <location>
        <begin position="164"/>
        <end position="185"/>
    </location>
</feature>
<feature type="transmembrane region" description="Helical" evidence="1">
    <location>
        <begin position="405"/>
        <end position="424"/>
    </location>
</feature>
<feature type="transmembrane region" description="Helical" evidence="1">
    <location>
        <begin position="6"/>
        <end position="25"/>
    </location>
</feature>
<keyword evidence="1" id="KW-0472">Membrane</keyword>
<gene>
    <name evidence="2" type="ORF">SAMN05444165_0624</name>
</gene>
<evidence type="ECO:0000313" key="2">
    <source>
        <dbReference type="EMBL" id="SIO03855.1"/>
    </source>
</evidence>
<protein>
    <recommendedName>
        <fullName evidence="4">Oligosaccharide repeat unit polymerase</fullName>
    </recommendedName>
</protein>